<organism evidence="1 2">
    <name type="scientific">Gracilibacillus ureilyticus</name>
    <dbReference type="NCBI Taxonomy" id="531814"/>
    <lineage>
        <taxon>Bacteria</taxon>
        <taxon>Bacillati</taxon>
        <taxon>Bacillota</taxon>
        <taxon>Bacilli</taxon>
        <taxon>Bacillales</taxon>
        <taxon>Bacillaceae</taxon>
        <taxon>Gracilibacillus</taxon>
    </lineage>
</organism>
<dbReference type="AlphaFoldDB" id="A0A1H9LCB2"/>
<evidence type="ECO:0000313" key="1">
    <source>
        <dbReference type="EMBL" id="SER09010.1"/>
    </source>
</evidence>
<keyword evidence="2" id="KW-1185">Reference proteome</keyword>
<accession>A0A1H9LCB2</accession>
<evidence type="ECO:0000313" key="2">
    <source>
        <dbReference type="Proteomes" id="UP000199687"/>
    </source>
</evidence>
<protein>
    <submittedName>
        <fullName evidence="1">Uncharacterized protein</fullName>
    </submittedName>
</protein>
<dbReference type="RefSeq" id="WP_089738070.1">
    <property type="nucleotide sequence ID" value="NZ_FOGL01000001.1"/>
</dbReference>
<proteinExistence type="predicted"/>
<dbReference type="Proteomes" id="UP000199687">
    <property type="component" value="Unassembled WGS sequence"/>
</dbReference>
<reference evidence="1 2" key="1">
    <citation type="submission" date="2016-10" db="EMBL/GenBank/DDBJ databases">
        <authorList>
            <person name="de Groot N.N."/>
        </authorList>
    </citation>
    <scope>NUCLEOTIDE SEQUENCE [LARGE SCALE GENOMIC DNA]</scope>
    <source>
        <strain evidence="1 2">CGMCC 1.7727</strain>
    </source>
</reference>
<name>A0A1H9LCB2_9BACI</name>
<dbReference type="EMBL" id="FOGL01000001">
    <property type="protein sequence ID" value="SER09010.1"/>
    <property type="molecule type" value="Genomic_DNA"/>
</dbReference>
<gene>
    <name evidence="1" type="ORF">SAMN04487944_101192</name>
</gene>
<sequence length="150" mass="18001">MNTEGMVQMTQKQKLFYLLKNIHTKQLQLLDYLLQSEEDVWTFNNEFLHHTKNVVSDIYQFRYYKRTHFEISLEEFLSSYRLDKKTALEILFYHPITGHDLRSCDESGKSPEELYNLSIKNPMHTMIGLVKDWDILESEINIKTKLESYL</sequence>